<feature type="transmembrane region" description="Helical" evidence="6">
    <location>
        <begin position="284"/>
        <end position="303"/>
    </location>
</feature>
<dbReference type="GO" id="GO:0022857">
    <property type="term" value="F:transmembrane transporter activity"/>
    <property type="evidence" value="ECO:0007669"/>
    <property type="project" value="InterPro"/>
</dbReference>
<dbReference type="PANTHER" id="PTHR31218">
    <property type="entry name" value="WAT1-RELATED PROTEIN"/>
    <property type="match status" value="1"/>
</dbReference>
<dbReference type="Proteomes" id="UP000834106">
    <property type="component" value="Chromosome 13"/>
</dbReference>
<dbReference type="AlphaFoldDB" id="A0AAD1ZQK8"/>
<dbReference type="SUPFAM" id="SSF103481">
    <property type="entry name" value="Multidrug resistance efflux transporter EmrE"/>
    <property type="match status" value="1"/>
</dbReference>
<comment type="subcellular location">
    <subcellularLocation>
        <location evidence="1 6">Membrane</location>
        <topology evidence="1 6">Multi-pass membrane protein</topology>
    </subcellularLocation>
</comment>
<accession>A0AAD1ZQK8</accession>
<gene>
    <name evidence="8" type="ORF">FPE_LOCUS21324</name>
</gene>
<keyword evidence="5 6" id="KW-0472">Membrane</keyword>
<feature type="domain" description="EamA" evidence="7">
    <location>
        <begin position="160"/>
        <end position="301"/>
    </location>
</feature>
<feature type="transmembrane region" description="Helical" evidence="6">
    <location>
        <begin position="159"/>
        <end position="178"/>
    </location>
</feature>
<evidence type="ECO:0000256" key="1">
    <source>
        <dbReference type="ARBA" id="ARBA00004141"/>
    </source>
</evidence>
<evidence type="ECO:0000313" key="8">
    <source>
        <dbReference type="EMBL" id="CAI9773894.1"/>
    </source>
</evidence>
<evidence type="ECO:0000259" key="7">
    <source>
        <dbReference type="Pfam" id="PF00892"/>
    </source>
</evidence>
<evidence type="ECO:0000256" key="4">
    <source>
        <dbReference type="ARBA" id="ARBA00022989"/>
    </source>
</evidence>
<organism evidence="8 9">
    <name type="scientific">Fraxinus pennsylvanica</name>
    <dbReference type="NCBI Taxonomy" id="56036"/>
    <lineage>
        <taxon>Eukaryota</taxon>
        <taxon>Viridiplantae</taxon>
        <taxon>Streptophyta</taxon>
        <taxon>Embryophyta</taxon>
        <taxon>Tracheophyta</taxon>
        <taxon>Spermatophyta</taxon>
        <taxon>Magnoliopsida</taxon>
        <taxon>eudicotyledons</taxon>
        <taxon>Gunneridae</taxon>
        <taxon>Pentapetalae</taxon>
        <taxon>asterids</taxon>
        <taxon>lamiids</taxon>
        <taxon>Lamiales</taxon>
        <taxon>Oleaceae</taxon>
        <taxon>Oleeae</taxon>
        <taxon>Fraxinus</taxon>
    </lineage>
</organism>
<feature type="transmembrane region" description="Helical" evidence="6">
    <location>
        <begin position="258"/>
        <end position="278"/>
    </location>
</feature>
<dbReference type="InterPro" id="IPR000620">
    <property type="entry name" value="EamA_dom"/>
</dbReference>
<evidence type="ECO:0000256" key="6">
    <source>
        <dbReference type="RuleBase" id="RU363077"/>
    </source>
</evidence>
<keyword evidence="3 6" id="KW-0812">Transmembrane</keyword>
<feature type="transmembrane region" description="Helical" evidence="6">
    <location>
        <begin position="42"/>
        <end position="63"/>
    </location>
</feature>
<evidence type="ECO:0000256" key="2">
    <source>
        <dbReference type="ARBA" id="ARBA00007635"/>
    </source>
</evidence>
<dbReference type="EMBL" id="OU503048">
    <property type="protein sequence ID" value="CAI9773894.1"/>
    <property type="molecule type" value="Genomic_DNA"/>
</dbReference>
<keyword evidence="4 6" id="KW-1133">Transmembrane helix</keyword>
<dbReference type="Pfam" id="PF00892">
    <property type="entry name" value="EamA"/>
    <property type="match status" value="1"/>
</dbReference>
<evidence type="ECO:0000256" key="5">
    <source>
        <dbReference type="ARBA" id="ARBA00023136"/>
    </source>
</evidence>
<name>A0AAD1ZQK8_9LAMI</name>
<dbReference type="InterPro" id="IPR037185">
    <property type="entry name" value="EmrE-like"/>
</dbReference>
<dbReference type="InterPro" id="IPR030184">
    <property type="entry name" value="WAT1-related"/>
</dbReference>
<keyword evidence="9" id="KW-1185">Reference proteome</keyword>
<feature type="transmembrane region" description="Helical" evidence="6">
    <location>
        <begin position="190"/>
        <end position="212"/>
    </location>
</feature>
<feature type="transmembrane region" description="Helical" evidence="6">
    <location>
        <begin position="12"/>
        <end position="30"/>
    </location>
</feature>
<feature type="transmembrane region" description="Helical" evidence="6">
    <location>
        <begin position="232"/>
        <end position="251"/>
    </location>
</feature>
<evidence type="ECO:0000313" key="9">
    <source>
        <dbReference type="Proteomes" id="UP000834106"/>
    </source>
</evidence>
<reference evidence="8" key="1">
    <citation type="submission" date="2023-05" db="EMBL/GenBank/DDBJ databases">
        <authorList>
            <person name="Huff M."/>
        </authorList>
    </citation>
    <scope>NUCLEOTIDE SEQUENCE</scope>
</reference>
<dbReference type="GO" id="GO:0016020">
    <property type="term" value="C:membrane"/>
    <property type="evidence" value="ECO:0007669"/>
    <property type="project" value="UniProtKB-SubCell"/>
</dbReference>
<comment type="similarity">
    <text evidence="2 6">Belongs to the drug/metabolite transporter (DMT) superfamily. Plant drug/metabolite exporter (P-DME) (TC 2.A.7.4) family.</text>
</comment>
<proteinExistence type="inferred from homology"/>
<sequence>MGSLIIFLTKAKPYLAAIFLRIVFAGLFIIGKRALNVGMNHYTFTVYRNLIAAIVFGPLALVFERVLDQNLYYAGMKDTTASFATTIYNSLPVINFLLALLFRLEKVKFRSLHGQAKVIGTFVSVGGVLAMTFIKGPVIGLPWTKHKPTSAANYHQNSIKGPLMILGSCFFSASFNILQAKTLESTYTALLSLTAMISAAVGFEGFIASVLFEKGINLTIWSIHWDIKLLAYVYGGIFCSGLATYISGYILQEKGPVFLTSFNPLTMLIVAGVGSFILAEQLDLGKVVGGIVIVVGVYLVLWGKTKDDHNSSSMVHTEEELPSIRQQISALNSSSMKALSSDGSQATAAGIA</sequence>
<protein>
    <recommendedName>
        <fullName evidence="6">WAT1-related protein</fullName>
    </recommendedName>
</protein>
<feature type="transmembrane region" description="Helical" evidence="6">
    <location>
        <begin position="83"/>
        <end position="104"/>
    </location>
</feature>
<evidence type="ECO:0000256" key="3">
    <source>
        <dbReference type="ARBA" id="ARBA00022692"/>
    </source>
</evidence>
<feature type="transmembrane region" description="Helical" evidence="6">
    <location>
        <begin position="116"/>
        <end position="139"/>
    </location>
</feature>